<proteinExistence type="predicted"/>
<sequence length="123" mass="13409">MARPACETAHSDSGKFQSARQESPTLALIDLASRFACASCFGVPFAHSPKQFDIPQRGVHADFNAITLSHDFTLGGNRYEDDLRLRDLNGDFFPWANSGFRVTTGVRITDNELSGNSISTNGV</sequence>
<dbReference type="Proteomes" id="UP000325273">
    <property type="component" value="Unassembled WGS sequence"/>
</dbReference>
<comment type="caution">
    <text evidence="2">The sequence shown here is derived from an EMBL/GenBank/DDBJ whole genome shotgun (WGS) entry which is preliminary data.</text>
</comment>
<protein>
    <submittedName>
        <fullName evidence="2">Uncharacterized protein</fullName>
    </submittedName>
</protein>
<accession>A0A5B0GTX6</accession>
<organism evidence="2 3">
    <name type="scientific">Paraburkholderia panacisoli</name>
    <dbReference type="NCBI Taxonomy" id="2603818"/>
    <lineage>
        <taxon>Bacteria</taxon>
        <taxon>Pseudomonadati</taxon>
        <taxon>Pseudomonadota</taxon>
        <taxon>Betaproteobacteria</taxon>
        <taxon>Burkholderiales</taxon>
        <taxon>Burkholderiaceae</taxon>
        <taxon>Paraburkholderia</taxon>
    </lineage>
</organism>
<name>A0A5B0GTX6_9BURK</name>
<reference evidence="2 3" key="1">
    <citation type="submission" date="2019-08" db="EMBL/GenBank/DDBJ databases">
        <title>Paraburkholderia sp. DCY113.</title>
        <authorList>
            <person name="Kang J."/>
        </authorList>
    </citation>
    <scope>NUCLEOTIDE SEQUENCE [LARGE SCALE GENOMIC DNA]</scope>
    <source>
        <strain evidence="2 3">DCY113</strain>
    </source>
</reference>
<evidence type="ECO:0000313" key="2">
    <source>
        <dbReference type="EMBL" id="KAA1006292.1"/>
    </source>
</evidence>
<keyword evidence="3" id="KW-1185">Reference proteome</keyword>
<dbReference type="Gene3D" id="2.40.160.170">
    <property type="match status" value="1"/>
</dbReference>
<evidence type="ECO:0000256" key="1">
    <source>
        <dbReference type="SAM" id="MobiDB-lite"/>
    </source>
</evidence>
<evidence type="ECO:0000313" key="3">
    <source>
        <dbReference type="Proteomes" id="UP000325273"/>
    </source>
</evidence>
<dbReference type="EMBL" id="VTUZ01000020">
    <property type="protein sequence ID" value="KAA1006292.1"/>
    <property type="molecule type" value="Genomic_DNA"/>
</dbReference>
<feature type="region of interest" description="Disordered" evidence="1">
    <location>
        <begin position="1"/>
        <end position="20"/>
    </location>
</feature>
<gene>
    <name evidence="2" type="ORF">FVF58_27350</name>
</gene>
<dbReference type="AlphaFoldDB" id="A0A5B0GTX6"/>